<dbReference type="Proteomes" id="UP001362999">
    <property type="component" value="Unassembled WGS sequence"/>
</dbReference>
<feature type="region of interest" description="Disordered" evidence="1">
    <location>
        <begin position="320"/>
        <end position="349"/>
    </location>
</feature>
<feature type="domain" description="Protein kinase" evidence="2">
    <location>
        <begin position="15"/>
        <end position="286"/>
    </location>
</feature>
<comment type="caution">
    <text evidence="3">The sequence shown here is derived from an EMBL/GenBank/DDBJ whole genome shotgun (WGS) entry which is preliminary data.</text>
</comment>
<dbReference type="Pfam" id="PF00069">
    <property type="entry name" value="Pkinase"/>
    <property type="match status" value="1"/>
</dbReference>
<evidence type="ECO:0000313" key="3">
    <source>
        <dbReference type="EMBL" id="KAK7035768.1"/>
    </source>
</evidence>
<dbReference type="PANTHER" id="PTHR24347">
    <property type="entry name" value="SERINE/THREONINE-PROTEIN KINASE"/>
    <property type="match status" value="1"/>
</dbReference>
<accession>A0AAW0CBM7</accession>
<gene>
    <name evidence="3" type="ORF">R3P38DRAFT_605651</name>
</gene>
<reference evidence="3 4" key="1">
    <citation type="journal article" date="2024" name="J Genomics">
        <title>Draft genome sequencing and assembly of Favolaschia claudopus CIRM-BRFM 2984 isolated from oak limbs.</title>
        <authorList>
            <person name="Navarro D."/>
            <person name="Drula E."/>
            <person name="Chaduli D."/>
            <person name="Cazenave R."/>
            <person name="Ahrendt S."/>
            <person name="Wang J."/>
            <person name="Lipzen A."/>
            <person name="Daum C."/>
            <person name="Barry K."/>
            <person name="Grigoriev I.V."/>
            <person name="Favel A."/>
            <person name="Rosso M.N."/>
            <person name="Martin F."/>
        </authorList>
    </citation>
    <scope>NUCLEOTIDE SEQUENCE [LARGE SCALE GENOMIC DNA]</scope>
    <source>
        <strain evidence="3 4">CIRM-BRFM 2984</strain>
    </source>
</reference>
<dbReference type="AlphaFoldDB" id="A0AAW0CBM7"/>
<dbReference type="InterPro" id="IPR011009">
    <property type="entry name" value="Kinase-like_dom_sf"/>
</dbReference>
<keyword evidence="4" id="KW-1185">Reference proteome</keyword>
<protein>
    <submittedName>
        <fullName evidence="3">Kinase-like domain-containing protein</fullName>
    </submittedName>
</protein>
<proteinExistence type="predicted"/>
<dbReference type="PROSITE" id="PS50011">
    <property type="entry name" value="PROTEIN_KINASE_DOM"/>
    <property type="match status" value="1"/>
</dbReference>
<keyword evidence="3" id="KW-0418">Kinase</keyword>
<dbReference type="Gene3D" id="1.10.510.10">
    <property type="entry name" value="Transferase(Phosphotransferase) domain 1"/>
    <property type="match status" value="1"/>
</dbReference>
<dbReference type="SUPFAM" id="SSF56112">
    <property type="entry name" value="Protein kinase-like (PK-like)"/>
    <property type="match status" value="1"/>
</dbReference>
<organism evidence="3 4">
    <name type="scientific">Favolaschia claudopus</name>
    <dbReference type="NCBI Taxonomy" id="2862362"/>
    <lineage>
        <taxon>Eukaryota</taxon>
        <taxon>Fungi</taxon>
        <taxon>Dikarya</taxon>
        <taxon>Basidiomycota</taxon>
        <taxon>Agaricomycotina</taxon>
        <taxon>Agaricomycetes</taxon>
        <taxon>Agaricomycetidae</taxon>
        <taxon>Agaricales</taxon>
        <taxon>Marasmiineae</taxon>
        <taxon>Mycenaceae</taxon>
        <taxon>Favolaschia</taxon>
    </lineage>
</organism>
<feature type="region of interest" description="Disordered" evidence="1">
    <location>
        <begin position="361"/>
        <end position="381"/>
    </location>
</feature>
<feature type="compositionally biased region" description="Low complexity" evidence="1">
    <location>
        <begin position="320"/>
        <end position="334"/>
    </location>
</feature>
<dbReference type="GO" id="GO:0005524">
    <property type="term" value="F:ATP binding"/>
    <property type="evidence" value="ECO:0007669"/>
    <property type="project" value="InterPro"/>
</dbReference>
<dbReference type="GO" id="GO:0004672">
    <property type="term" value="F:protein kinase activity"/>
    <property type="evidence" value="ECO:0007669"/>
    <property type="project" value="InterPro"/>
</dbReference>
<name>A0AAW0CBM7_9AGAR</name>
<evidence type="ECO:0000313" key="4">
    <source>
        <dbReference type="Proteomes" id="UP001362999"/>
    </source>
</evidence>
<evidence type="ECO:0000259" key="2">
    <source>
        <dbReference type="PROSITE" id="PS50011"/>
    </source>
</evidence>
<dbReference type="EMBL" id="JAWWNJ010000019">
    <property type="protein sequence ID" value="KAK7035768.1"/>
    <property type="molecule type" value="Genomic_DNA"/>
</dbReference>
<dbReference type="InterPro" id="IPR000719">
    <property type="entry name" value="Prot_kinase_dom"/>
</dbReference>
<evidence type="ECO:0000256" key="1">
    <source>
        <dbReference type="SAM" id="MobiDB-lite"/>
    </source>
</evidence>
<keyword evidence="3" id="KW-0808">Transferase</keyword>
<sequence length="381" mass="42479">MFFQEDDEVCKLYDYQRLQYLAQGASGVVYRTTKIGTDVQVTIKRICYNEERDFGTSRNATRPRNGQTEINMLRHVKNISGVSRLLDDFANDQVTVLDLVFEFIPGVDLLAAISTNIFGEEKIKHIARQICITMKAIHELKIAHRGVRLRNIIVSDQSDTPAVSIVDFGDATKPSSKPPRAAAPLSGMNTWCGADGYSAPEMRAGVYDKSVDVYSFGMCLLLMFMSGCRQTIDKIFVASETREYKALCEMIDMNRISHDGNALLEQTLTGRESRISFEEALAKPFLLVATPSQTYVAQRRDGLGTVIQRTESLNLTDALATAETTDSNGQPRSSSSKRTRTFSDLDEDMHSLENKRLKITGQTKFQSLLDPEVPTKGSESV</sequence>